<dbReference type="SUPFAM" id="SSF56281">
    <property type="entry name" value="Metallo-hydrolase/oxidoreductase"/>
    <property type="match status" value="1"/>
</dbReference>
<dbReference type="InterPro" id="IPR001279">
    <property type="entry name" value="Metallo-B-lactamas"/>
</dbReference>
<dbReference type="Proteomes" id="UP001139648">
    <property type="component" value="Unassembled WGS sequence"/>
</dbReference>
<dbReference type="AlphaFoldDB" id="A0A9X2GZF0"/>
<reference evidence="3" key="1">
    <citation type="submission" date="2022-06" db="EMBL/GenBank/DDBJ databases">
        <title>Sequencing the genomes of 1000 actinobacteria strains.</title>
        <authorList>
            <person name="Klenk H.-P."/>
        </authorList>
    </citation>
    <scope>NUCLEOTIDE SEQUENCE</scope>
    <source>
        <strain evidence="3">DSM 46694</strain>
    </source>
</reference>
<evidence type="ECO:0000256" key="1">
    <source>
        <dbReference type="SAM" id="MobiDB-lite"/>
    </source>
</evidence>
<comment type="caution">
    <text evidence="3">The sequence shown here is derived from an EMBL/GenBank/DDBJ whole genome shotgun (WGS) entry which is preliminary data.</text>
</comment>
<dbReference type="PANTHER" id="PTHR46018">
    <property type="entry name" value="ZINC PHOSPHODIESTERASE ELAC PROTEIN 1"/>
    <property type="match status" value="1"/>
</dbReference>
<protein>
    <submittedName>
        <fullName evidence="3">Ribonuclease BN (tRNA processing enzyme)</fullName>
    </submittedName>
</protein>
<evidence type="ECO:0000259" key="2">
    <source>
        <dbReference type="Pfam" id="PF12706"/>
    </source>
</evidence>
<feature type="domain" description="Metallo-beta-lactamase" evidence="2">
    <location>
        <begin position="24"/>
        <end position="215"/>
    </location>
</feature>
<sequence length="254" mass="27891">MRIHFVGTGSIFHDRMSASALLDHRLLIDTPNGSVKAMRRSRIDLTAIDLCLITHFHADHFFDVIFLLMEQGLLRKRERELVLIGPTGFAERVAHLFEISYPGVWEQVRPNLHPRFVEFGQEGGEWSGEGYRIRALPVEHTTPIALGYSVTDTAGAVFGYTGDTVLCPSVERLARTSSALALDASFLTSKAGHMGLDDVERIADDHPGLTLFPTHLGEEVTGSDRPNIVFPEDGQTFELDPGGTVSPVSAPRSG</sequence>
<dbReference type="RefSeq" id="WP_253755659.1">
    <property type="nucleotide sequence ID" value="NZ_BAABKA010000006.1"/>
</dbReference>
<dbReference type="EMBL" id="JAMZEB010000002">
    <property type="protein sequence ID" value="MCP2363783.1"/>
    <property type="molecule type" value="Genomic_DNA"/>
</dbReference>
<dbReference type="Gene3D" id="3.60.15.10">
    <property type="entry name" value="Ribonuclease Z/Hydroxyacylglutathione hydrolase-like"/>
    <property type="match status" value="1"/>
</dbReference>
<evidence type="ECO:0000313" key="4">
    <source>
        <dbReference type="Proteomes" id="UP001139648"/>
    </source>
</evidence>
<dbReference type="Pfam" id="PF12706">
    <property type="entry name" value="Lactamase_B_2"/>
    <property type="match status" value="1"/>
</dbReference>
<keyword evidence="4" id="KW-1185">Reference proteome</keyword>
<proteinExistence type="predicted"/>
<dbReference type="PANTHER" id="PTHR46018:SF3">
    <property type="entry name" value="ARYLSULFATASE"/>
    <property type="match status" value="1"/>
</dbReference>
<feature type="region of interest" description="Disordered" evidence="1">
    <location>
        <begin position="232"/>
        <end position="254"/>
    </location>
</feature>
<name>A0A9X2GZF0_9ACTN</name>
<gene>
    <name evidence="3" type="ORF">HD597_010803</name>
</gene>
<organism evidence="3 4">
    <name type="scientific">Nonomuraea thailandensis</name>
    <dbReference type="NCBI Taxonomy" id="1188745"/>
    <lineage>
        <taxon>Bacteria</taxon>
        <taxon>Bacillati</taxon>
        <taxon>Actinomycetota</taxon>
        <taxon>Actinomycetes</taxon>
        <taxon>Streptosporangiales</taxon>
        <taxon>Streptosporangiaceae</taxon>
        <taxon>Nonomuraea</taxon>
    </lineage>
</organism>
<dbReference type="InterPro" id="IPR036866">
    <property type="entry name" value="RibonucZ/Hydroxyglut_hydro"/>
</dbReference>
<evidence type="ECO:0000313" key="3">
    <source>
        <dbReference type="EMBL" id="MCP2363783.1"/>
    </source>
</evidence>
<accession>A0A9X2GZF0</accession>
<dbReference type="GO" id="GO:0042781">
    <property type="term" value="F:3'-tRNA processing endoribonuclease activity"/>
    <property type="evidence" value="ECO:0007669"/>
    <property type="project" value="TreeGrafter"/>
</dbReference>